<comment type="caution">
    <text evidence="1">The sequence shown here is derived from an EMBL/GenBank/DDBJ whole genome shotgun (WGS) entry which is preliminary data.</text>
</comment>
<protein>
    <submittedName>
        <fullName evidence="1">Uncharacterized protein</fullName>
    </submittedName>
</protein>
<name>A0ACC2NSJ3_9HYME</name>
<evidence type="ECO:0000313" key="2">
    <source>
        <dbReference type="Proteomes" id="UP001239111"/>
    </source>
</evidence>
<evidence type="ECO:0000313" key="1">
    <source>
        <dbReference type="EMBL" id="KAJ8674057.1"/>
    </source>
</evidence>
<accession>A0ACC2NSJ3</accession>
<proteinExistence type="predicted"/>
<keyword evidence="2" id="KW-1185">Reference proteome</keyword>
<sequence length="208" mass="22876">MFTMIVHCSENPAMIDSEKCQSIDSSSIDCPDLSQAQNLDAEIIIDNIETMQIKEDYTVTEGVVSDYNDGVYAQAECSYDPPNLNDQTKPSFVLSETNVANEPSPINSRFLDTSASEVLPLDLSCNQLSNFVGNNQGKDINPCVEIDVNTYNKNNNVNSVVDLVKVANPVPLPIGNKENGGGPEKSTDFREISTLPEEYLPEKEEKFS</sequence>
<dbReference type="EMBL" id="CM056743">
    <property type="protein sequence ID" value="KAJ8674057.1"/>
    <property type="molecule type" value="Genomic_DNA"/>
</dbReference>
<dbReference type="Proteomes" id="UP001239111">
    <property type="component" value="Chromosome 3"/>
</dbReference>
<reference evidence="1" key="1">
    <citation type="submission" date="2023-04" db="EMBL/GenBank/DDBJ databases">
        <title>A chromosome-level genome assembly of the parasitoid wasp Eretmocerus hayati.</title>
        <authorList>
            <person name="Zhong Y."/>
            <person name="Liu S."/>
            <person name="Liu Y."/>
        </authorList>
    </citation>
    <scope>NUCLEOTIDE SEQUENCE</scope>
    <source>
        <strain evidence="1">ZJU_SS_LIU_2023</strain>
    </source>
</reference>
<organism evidence="1 2">
    <name type="scientific">Eretmocerus hayati</name>
    <dbReference type="NCBI Taxonomy" id="131215"/>
    <lineage>
        <taxon>Eukaryota</taxon>
        <taxon>Metazoa</taxon>
        <taxon>Ecdysozoa</taxon>
        <taxon>Arthropoda</taxon>
        <taxon>Hexapoda</taxon>
        <taxon>Insecta</taxon>
        <taxon>Pterygota</taxon>
        <taxon>Neoptera</taxon>
        <taxon>Endopterygota</taxon>
        <taxon>Hymenoptera</taxon>
        <taxon>Apocrita</taxon>
        <taxon>Proctotrupomorpha</taxon>
        <taxon>Chalcidoidea</taxon>
        <taxon>Aphelinidae</taxon>
        <taxon>Aphelininae</taxon>
        <taxon>Eretmocerus</taxon>
    </lineage>
</organism>
<gene>
    <name evidence="1" type="ORF">QAD02_005319</name>
</gene>